<evidence type="ECO:0000313" key="2">
    <source>
        <dbReference type="EMBL" id="PWA72374.1"/>
    </source>
</evidence>
<feature type="compositionally biased region" description="Basic residues" evidence="1">
    <location>
        <begin position="941"/>
        <end position="954"/>
    </location>
</feature>
<evidence type="ECO:0000313" key="3">
    <source>
        <dbReference type="Proteomes" id="UP000245207"/>
    </source>
</evidence>
<proteinExistence type="predicted"/>
<gene>
    <name evidence="2" type="ORF">CTI12_AA271070</name>
</gene>
<name>A0A2U1NFT4_ARTAN</name>
<dbReference type="PANTHER" id="PTHR45786">
    <property type="entry name" value="DNA BINDING PROTEIN-LIKE"/>
    <property type="match status" value="1"/>
</dbReference>
<dbReference type="AlphaFoldDB" id="A0A2U1NFT4"/>
<evidence type="ECO:0000256" key="1">
    <source>
        <dbReference type="SAM" id="MobiDB-lite"/>
    </source>
</evidence>
<feature type="compositionally biased region" description="Basic residues" evidence="1">
    <location>
        <begin position="536"/>
        <end position="546"/>
    </location>
</feature>
<feature type="region of interest" description="Disordered" evidence="1">
    <location>
        <begin position="906"/>
        <end position="954"/>
    </location>
</feature>
<reference evidence="2 3" key="1">
    <citation type="journal article" date="2018" name="Mol. Plant">
        <title>The genome of Artemisia annua provides insight into the evolution of Asteraceae family and artemisinin biosynthesis.</title>
        <authorList>
            <person name="Shen Q."/>
            <person name="Zhang L."/>
            <person name="Liao Z."/>
            <person name="Wang S."/>
            <person name="Yan T."/>
            <person name="Shi P."/>
            <person name="Liu M."/>
            <person name="Fu X."/>
            <person name="Pan Q."/>
            <person name="Wang Y."/>
            <person name="Lv Z."/>
            <person name="Lu X."/>
            <person name="Zhang F."/>
            <person name="Jiang W."/>
            <person name="Ma Y."/>
            <person name="Chen M."/>
            <person name="Hao X."/>
            <person name="Li L."/>
            <person name="Tang Y."/>
            <person name="Lv G."/>
            <person name="Zhou Y."/>
            <person name="Sun X."/>
            <person name="Brodelius P.E."/>
            <person name="Rose J.K.C."/>
            <person name="Tang K."/>
        </authorList>
    </citation>
    <scope>NUCLEOTIDE SEQUENCE [LARGE SCALE GENOMIC DNA]</scope>
    <source>
        <strain evidence="3">cv. Huhao1</strain>
        <tissue evidence="2">Leaf</tissue>
    </source>
</reference>
<feature type="compositionally biased region" description="Basic and acidic residues" evidence="1">
    <location>
        <begin position="521"/>
        <end position="535"/>
    </location>
</feature>
<keyword evidence="3" id="KW-1185">Reference proteome</keyword>
<comment type="caution">
    <text evidence="2">The sequence shown here is derived from an EMBL/GenBank/DDBJ whole genome shotgun (WGS) entry which is preliminary data.</text>
</comment>
<dbReference type="STRING" id="35608.A0A2U1NFT4"/>
<dbReference type="Proteomes" id="UP000245207">
    <property type="component" value="Unassembled WGS sequence"/>
</dbReference>
<accession>A0A2U1NFT4</accession>
<sequence>MKTKKKAIRRLTPAAFLESDEVCALDKGKQCSHVDLGTNSLQPNIDDLGVQLDSFSRGRSGLENATSDVCTGSSPTQYTASQKRKNCDALPVKYDHGRASGVLLHETLEAAATHTGIEHFTPIFDLGTDCFENPLDEKLGTSGDLSPIRKRNLFFSKLKIIDDSDDDTDNRENASFHFLGVARSASAKETTKFLRYNKGIPRPLGLLSHNMKTKKKAIRRLPPAAFLESDEVCALAKGKQCSHVDLGTKSLQPNIDDLGVQLDSFSRGLSGLENATSDVCTGSSPTQHRASQKWKNCDALPVKYDHGRASGVLLHETLEAAATHRGTEHFTPIFGTPANITDECSMQETQIRGTCNLDIHPSCNPTPTPWMDKGKRNVYETSNEDQPFTEAYAFQSFSQSATEHQFLCSEDLFTMDNNSETIIPEHLTDTTHCLPLSPCLHDNTSPSDASQHMRPILTPSSHVNMSTNTHLCHDQDRVGPSSRRTQRRPTQCLPEPYTFARATQRPPPANNVDPYRSNSHRQPEVRIHTSSDRSQRRGTLHSRGRPSRQGCSDNTFIDLCNIGVPDTYMYMGKCDRICHHCKARFWYAERVTSGSTRRPQYNKCCSGGKIKVESHDGFPDYIKELFTNRHFMENIRAYNQMFAMTSLGAEIDYSINMGRGPYVFKISGQLYHRIESLCPEQNARPQFLQLYIYDTENEVANRLESFQRSGHDFNEHNELVQLFRTARDKMEEANIPEFKVRLFGVVGLNQHELPTGDSIGAIVFEGGPDVETDFDVVIEQHNRELKSVNNQMEETSSIVPSSSSKGKEIVTSSEEVSLADLKESDIGKAIYSRVYRKWIPTNRQAKPILFCVMLIDKQASITISQANPARSLELQQYDMAPTTEEPKPTAIQTEADTSVALQLEEVDMATPVKETTEAPTPMDTPPRTVTEEASLSETSKVKKQAARKSARRPL</sequence>
<evidence type="ECO:0008006" key="4">
    <source>
        <dbReference type="Google" id="ProtNLM"/>
    </source>
</evidence>
<protein>
    <recommendedName>
        <fullName evidence="4">Helitron helicase-like domain-containing protein</fullName>
    </recommendedName>
</protein>
<organism evidence="2 3">
    <name type="scientific">Artemisia annua</name>
    <name type="common">Sweet wormwood</name>
    <dbReference type="NCBI Taxonomy" id="35608"/>
    <lineage>
        <taxon>Eukaryota</taxon>
        <taxon>Viridiplantae</taxon>
        <taxon>Streptophyta</taxon>
        <taxon>Embryophyta</taxon>
        <taxon>Tracheophyta</taxon>
        <taxon>Spermatophyta</taxon>
        <taxon>Magnoliopsida</taxon>
        <taxon>eudicotyledons</taxon>
        <taxon>Gunneridae</taxon>
        <taxon>Pentapetalae</taxon>
        <taxon>asterids</taxon>
        <taxon>campanulids</taxon>
        <taxon>Asterales</taxon>
        <taxon>Asteraceae</taxon>
        <taxon>Asteroideae</taxon>
        <taxon>Anthemideae</taxon>
        <taxon>Artemisiinae</taxon>
        <taxon>Artemisia</taxon>
    </lineage>
</organism>
<dbReference type="EMBL" id="PKPP01002913">
    <property type="protein sequence ID" value="PWA72374.1"/>
    <property type="molecule type" value="Genomic_DNA"/>
</dbReference>
<dbReference type="PANTHER" id="PTHR45786:SF74">
    <property type="entry name" value="ATP-DEPENDENT DNA HELICASE"/>
    <property type="match status" value="1"/>
</dbReference>
<feature type="region of interest" description="Disordered" evidence="1">
    <location>
        <begin position="500"/>
        <end position="549"/>
    </location>
</feature>